<dbReference type="SUPFAM" id="SSF89550">
    <property type="entry name" value="PHP domain-like"/>
    <property type="match status" value="1"/>
</dbReference>
<dbReference type="EMBL" id="CP019384">
    <property type="protein sequence ID" value="QAT17292.1"/>
    <property type="molecule type" value="Genomic_DNA"/>
</dbReference>
<dbReference type="GO" id="GO:0004534">
    <property type="term" value="F:5'-3' RNA exonuclease activity"/>
    <property type="evidence" value="ECO:0007669"/>
    <property type="project" value="TreeGrafter"/>
</dbReference>
<dbReference type="InterPro" id="IPR003141">
    <property type="entry name" value="Pol/His_phosphatase_N"/>
</dbReference>
<name>A0A410P5A2_VELA1</name>
<dbReference type="CDD" id="cd07438">
    <property type="entry name" value="PHP_HisPPase_AMP"/>
    <property type="match status" value="1"/>
</dbReference>
<gene>
    <name evidence="2" type="ORF">BU251_05885</name>
</gene>
<dbReference type="PANTHER" id="PTHR42924">
    <property type="entry name" value="EXONUCLEASE"/>
    <property type="match status" value="1"/>
</dbReference>
<dbReference type="Gene3D" id="1.10.150.650">
    <property type="match status" value="1"/>
</dbReference>
<dbReference type="InterPro" id="IPR004013">
    <property type="entry name" value="PHP_dom"/>
</dbReference>
<evidence type="ECO:0000313" key="3">
    <source>
        <dbReference type="Proteomes" id="UP000287243"/>
    </source>
</evidence>
<keyword evidence="3" id="KW-1185">Reference proteome</keyword>
<protein>
    <submittedName>
        <fullName evidence="2">Metal-dependent phosphoesterases (PHP family)</fullName>
    </submittedName>
</protein>
<organism evidence="2 3">
    <name type="scientific">Velamenicoccus archaeovorus</name>
    <dbReference type="NCBI Taxonomy" id="1930593"/>
    <lineage>
        <taxon>Bacteria</taxon>
        <taxon>Pseudomonadati</taxon>
        <taxon>Candidatus Omnitrophota</taxon>
        <taxon>Candidatus Velamenicoccus</taxon>
    </lineage>
</organism>
<dbReference type="InterPro" id="IPR016195">
    <property type="entry name" value="Pol/histidinol_Pase-like"/>
</dbReference>
<sequence>MRFADLHIHTHFSDGTYSPERLVEEAIGADLSCIAITDHDNISGIAPAIRAAGGRLEVLSGIEMTAERDGVEIHVLGYLIDDTHKPFLAMLKKMQEVRVRRIHEMCRKLQHLHMPVDPQEIFDLAEPGSVGRLHVARVLVNKGYVATTGEAFVRFIGDKGPAYVAKFKMTPKEAIQWIRRVGGIPVLAHPYLLPSNIVIEDFVKDGIMGIEAYYSEHTESQRNEFEKMADKFGLLVTGGSDCHGEAKNEAKIGRVHLPYVYVEKLKEVQCRLKS</sequence>
<proteinExistence type="predicted"/>
<dbReference type="GO" id="GO:0035312">
    <property type="term" value="F:5'-3' DNA exonuclease activity"/>
    <property type="evidence" value="ECO:0007669"/>
    <property type="project" value="TreeGrafter"/>
</dbReference>
<evidence type="ECO:0000259" key="1">
    <source>
        <dbReference type="SMART" id="SM00481"/>
    </source>
</evidence>
<dbReference type="KEGG" id="vai:BU251_05885"/>
<evidence type="ECO:0000313" key="2">
    <source>
        <dbReference type="EMBL" id="QAT17292.1"/>
    </source>
</evidence>
<dbReference type="PANTHER" id="PTHR42924:SF3">
    <property type="entry name" value="POLYMERASE_HISTIDINOL PHOSPHATASE N-TERMINAL DOMAIN-CONTAINING PROTEIN"/>
    <property type="match status" value="1"/>
</dbReference>
<dbReference type="AlphaFoldDB" id="A0A410P5A2"/>
<dbReference type="SMART" id="SM00481">
    <property type="entry name" value="POLIIIAc"/>
    <property type="match status" value="1"/>
</dbReference>
<feature type="domain" description="Polymerase/histidinol phosphatase N-terminal" evidence="1">
    <location>
        <begin position="4"/>
        <end position="68"/>
    </location>
</feature>
<dbReference type="Pfam" id="PF02811">
    <property type="entry name" value="PHP"/>
    <property type="match status" value="1"/>
</dbReference>
<accession>A0A410P5A2</accession>
<reference evidence="2 3" key="1">
    <citation type="submission" date="2017-01" db="EMBL/GenBank/DDBJ databases">
        <title>First insights into the biology of 'candidatus Vampirococcus archaeovorus'.</title>
        <authorList>
            <person name="Kizina J."/>
            <person name="Jordan S."/>
            <person name="Stueber K."/>
            <person name="Reinhardt R."/>
            <person name="Harder J."/>
        </authorList>
    </citation>
    <scope>NUCLEOTIDE SEQUENCE [LARGE SCALE GENOMIC DNA]</scope>
    <source>
        <strain evidence="2 3">LiM</strain>
    </source>
</reference>
<dbReference type="Gene3D" id="3.20.20.140">
    <property type="entry name" value="Metal-dependent hydrolases"/>
    <property type="match status" value="1"/>
</dbReference>
<dbReference type="Proteomes" id="UP000287243">
    <property type="component" value="Chromosome"/>
</dbReference>
<dbReference type="InterPro" id="IPR052018">
    <property type="entry name" value="PHP_domain"/>
</dbReference>